<accession>A0A934J3Z2</accession>
<dbReference type="AlphaFoldDB" id="A0A934J3Z2"/>
<comment type="caution">
    <text evidence="1">The sequence shown here is derived from an EMBL/GenBank/DDBJ whole genome shotgun (WGS) entry which is preliminary data.</text>
</comment>
<name>A0A934J3Z2_9BACL</name>
<proteinExistence type="predicted"/>
<protein>
    <submittedName>
        <fullName evidence="1">Uncharacterized protein</fullName>
    </submittedName>
</protein>
<evidence type="ECO:0000313" key="2">
    <source>
        <dbReference type="Proteomes" id="UP000640274"/>
    </source>
</evidence>
<gene>
    <name evidence="1" type="ORF">JFN88_01465</name>
</gene>
<evidence type="ECO:0000313" key="1">
    <source>
        <dbReference type="EMBL" id="MBJ6359990.1"/>
    </source>
</evidence>
<organism evidence="1 2">
    <name type="scientific">Paenibacillus roseus</name>
    <dbReference type="NCBI Taxonomy" id="2798579"/>
    <lineage>
        <taxon>Bacteria</taxon>
        <taxon>Bacillati</taxon>
        <taxon>Bacillota</taxon>
        <taxon>Bacilli</taxon>
        <taxon>Bacillales</taxon>
        <taxon>Paenibacillaceae</taxon>
        <taxon>Paenibacillus</taxon>
    </lineage>
</organism>
<sequence length="62" mass="7230">MRLIEKVEVYTQDGNKVIAHIQNYDAEELNRRINEKNSITIRIGDVIVDPRNILKIVPVRES</sequence>
<dbReference type="Proteomes" id="UP000640274">
    <property type="component" value="Unassembled WGS sequence"/>
</dbReference>
<dbReference type="RefSeq" id="WP_199017515.1">
    <property type="nucleotide sequence ID" value="NZ_JAELUP010000003.1"/>
</dbReference>
<keyword evidence="2" id="KW-1185">Reference proteome</keyword>
<reference evidence="1" key="1">
    <citation type="submission" date="2020-12" db="EMBL/GenBank/DDBJ databases">
        <authorList>
            <person name="Huq M.A."/>
        </authorList>
    </citation>
    <scope>NUCLEOTIDE SEQUENCE</scope>
    <source>
        <strain evidence="1">MAHUQ-46</strain>
    </source>
</reference>
<dbReference type="EMBL" id="JAELUP010000003">
    <property type="protein sequence ID" value="MBJ6359990.1"/>
    <property type="molecule type" value="Genomic_DNA"/>
</dbReference>